<feature type="domain" description="Elongation factor EFG" evidence="2">
    <location>
        <begin position="103"/>
        <end position="176"/>
    </location>
</feature>
<evidence type="ECO:0000313" key="4">
    <source>
        <dbReference type="Proteomes" id="UP000295258"/>
    </source>
</evidence>
<protein>
    <recommendedName>
        <fullName evidence="2">Elongation factor EFG domain-containing protein</fullName>
    </recommendedName>
</protein>
<feature type="compositionally biased region" description="Basic and acidic residues" evidence="1">
    <location>
        <begin position="59"/>
        <end position="73"/>
    </location>
</feature>
<feature type="compositionally biased region" description="Basic residues" evidence="1">
    <location>
        <begin position="29"/>
        <end position="45"/>
    </location>
</feature>
<feature type="region of interest" description="Disordered" evidence="1">
    <location>
        <begin position="1"/>
        <end position="87"/>
    </location>
</feature>
<gene>
    <name evidence="3" type="ORF">E1292_48035</name>
</gene>
<dbReference type="EMBL" id="SMKO01000295">
    <property type="protein sequence ID" value="TDC86390.1"/>
    <property type="molecule type" value="Genomic_DNA"/>
</dbReference>
<name>A0A4R4U643_9ACTN</name>
<dbReference type="AlphaFoldDB" id="A0A4R4U643"/>
<keyword evidence="4" id="KW-1185">Reference proteome</keyword>
<accession>A0A4R4U643</accession>
<dbReference type="SUPFAM" id="SSF54980">
    <property type="entry name" value="EF-G C-terminal domain-like"/>
    <property type="match status" value="1"/>
</dbReference>
<reference evidence="3 4" key="1">
    <citation type="submission" date="2019-03" db="EMBL/GenBank/DDBJ databases">
        <title>Draft genome sequences of novel Actinobacteria.</title>
        <authorList>
            <person name="Sahin N."/>
            <person name="Ay H."/>
            <person name="Saygin H."/>
        </authorList>
    </citation>
    <scope>NUCLEOTIDE SEQUENCE [LARGE SCALE GENOMIC DNA]</scope>
    <source>
        <strain evidence="3 4">KC310</strain>
    </source>
</reference>
<comment type="caution">
    <text evidence="3">The sequence shown here is derived from an EMBL/GenBank/DDBJ whole genome shotgun (WGS) entry which is preliminary data.</text>
</comment>
<dbReference type="InterPro" id="IPR000640">
    <property type="entry name" value="EFG_V-like"/>
</dbReference>
<evidence type="ECO:0000259" key="2">
    <source>
        <dbReference type="Pfam" id="PF00679"/>
    </source>
</evidence>
<dbReference type="InterPro" id="IPR035647">
    <property type="entry name" value="EFG_III/V"/>
</dbReference>
<dbReference type="Pfam" id="PF00679">
    <property type="entry name" value="EFG_C"/>
    <property type="match status" value="1"/>
</dbReference>
<sequence>MPWPAASRPAAQPARPSPSSSASCDQRPHLAHRRGRRPGPGRRPGRSAAGRVKGRRRARGAEGRRGQRPDGPRWARSPCGPTDFRGRTPIVLSEALRLAGTTVYEPCHRFEAEVPLESFGGVTGKLAVLGGVLRDARRQDDTWVLAGQIPAVAVHRAEQRLPGLTRGEGVWWSEPPGDRPIR</sequence>
<evidence type="ECO:0000256" key="1">
    <source>
        <dbReference type="SAM" id="MobiDB-lite"/>
    </source>
</evidence>
<organism evidence="3 4">
    <name type="scientific">Nonomuraea deserti</name>
    <dbReference type="NCBI Taxonomy" id="1848322"/>
    <lineage>
        <taxon>Bacteria</taxon>
        <taxon>Bacillati</taxon>
        <taxon>Actinomycetota</taxon>
        <taxon>Actinomycetes</taxon>
        <taxon>Streptosporangiales</taxon>
        <taxon>Streptosporangiaceae</taxon>
        <taxon>Nonomuraea</taxon>
    </lineage>
</organism>
<dbReference type="Proteomes" id="UP000295258">
    <property type="component" value="Unassembled WGS sequence"/>
</dbReference>
<proteinExistence type="predicted"/>
<evidence type="ECO:0000313" key="3">
    <source>
        <dbReference type="EMBL" id="TDC86390.1"/>
    </source>
</evidence>
<feature type="compositionally biased region" description="Low complexity" evidence="1">
    <location>
        <begin position="1"/>
        <end position="23"/>
    </location>
</feature>